<name>A0A382D8K1_9ZZZZ</name>
<evidence type="ECO:0000313" key="1">
    <source>
        <dbReference type="EMBL" id="SVB34439.1"/>
    </source>
</evidence>
<proteinExistence type="predicted"/>
<accession>A0A382D8K1</accession>
<dbReference type="EMBL" id="UINC01038037">
    <property type="protein sequence ID" value="SVB34439.1"/>
    <property type="molecule type" value="Genomic_DNA"/>
</dbReference>
<organism evidence="1">
    <name type="scientific">marine metagenome</name>
    <dbReference type="NCBI Taxonomy" id="408172"/>
    <lineage>
        <taxon>unclassified sequences</taxon>
        <taxon>metagenomes</taxon>
        <taxon>ecological metagenomes</taxon>
    </lineage>
</organism>
<dbReference type="AlphaFoldDB" id="A0A382D8K1"/>
<feature type="non-terminal residue" evidence="1">
    <location>
        <position position="1"/>
    </location>
</feature>
<protein>
    <submittedName>
        <fullName evidence="1">Uncharacterized protein</fullName>
    </submittedName>
</protein>
<gene>
    <name evidence="1" type="ORF">METZ01_LOCUS187293</name>
</gene>
<sequence>NDEYFPLSYSRAAVDGQVAFRLTLKP</sequence>
<reference evidence="1" key="1">
    <citation type="submission" date="2018-05" db="EMBL/GenBank/DDBJ databases">
        <authorList>
            <person name="Lanie J.A."/>
            <person name="Ng W.-L."/>
            <person name="Kazmierczak K.M."/>
            <person name="Andrzejewski T.M."/>
            <person name="Davidsen T.M."/>
            <person name="Wayne K.J."/>
            <person name="Tettelin H."/>
            <person name="Glass J.I."/>
            <person name="Rusch D."/>
            <person name="Podicherti R."/>
            <person name="Tsui H.-C.T."/>
            <person name="Winkler M.E."/>
        </authorList>
    </citation>
    <scope>NUCLEOTIDE SEQUENCE</scope>
</reference>